<dbReference type="RefSeq" id="WP_185346976.1">
    <property type="nucleotide sequence ID" value="NZ_JAASTU010000002.1"/>
</dbReference>
<reference evidence="4 5" key="1">
    <citation type="submission" date="2020-03" db="EMBL/GenBank/DDBJ databases">
        <title>Soil Listeria distribution.</title>
        <authorList>
            <person name="Liao J."/>
            <person name="Wiedmann M."/>
        </authorList>
    </citation>
    <scope>NUCLEOTIDE SEQUENCE [LARGE SCALE GENOMIC DNA]</scope>
    <source>
        <strain evidence="3 5">FSL L7-1515</strain>
        <strain evidence="2 4">FSL L7-1554</strain>
    </source>
</reference>
<dbReference type="Pfam" id="PF12354">
    <property type="entry name" value="Internalin_N"/>
    <property type="match status" value="1"/>
</dbReference>
<sequence length="323" mass="35762">MELTAKKNWMKIWLLVVVAVCLCGFKLDVSASEVTETYPLPAPIIDAFPDEDIASWVALATGKDSVDDVITQDDLDGITHLTMEGVHLTGEQLSVFNNEVFPNMKGLTIDDGRIGALPVFTAFPNIEQMILVDDYVTSFPDANYPSLTNVDLSQNDFSDAFPMFIGMDALQNINLFDCNITNLPLDAWSHLEHLGENEGLVNLSGNHITEIPESVTFSTEWGFPITAIDESYTFEPITIQQGDSYSIYLPIVNQFTEQGEISLIGEFFIDGTSQEINVLAPTDYYLPIPTEALTTGTHSIELYVQDYYGSHITANYSISVTVE</sequence>
<evidence type="ECO:0000313" key="5">
    <source>
        <dbReference type="Proteomes" id="UP000587800"/>
    </source>
</evidence>
<name>A0A7X0X8W4_9LIST</name>
<proteinExistence type="predicted"/>
<accession>A0A7X0X8W4</accession>
<dbReference type="EMBL" id="JAASTW010000016">
    <property type="protein sequence ID" value="MBC1489743.1"/>
    <property type="molecule type" value="Genomic_DNA"/>
</dbReference>
<evidence type="ECO:0000313" key="4">
    <source>
        <dbReference type="Proteomes" id="UP000561617"/>
    </source>
</evidence>
<feature type="domain" description="Internalin N-terminal" evidence="1">
    <location>
        <begin position="36"/>
        <end position="76"/>
    </location>
</feature>
<protein>
    <submittedName>
        <fullName evidence="2">Internalin</fullName>
    </submittedName>
</protein>
<organism evidence="2 4">
    <name type="scientific">Listeria immobilis</name>
    <dbReference type="NCBI Taxonomy" id="2713502"/>
    <lineage>
        <taxon>Bacteria</taxon>
        <taxon>Bacillati</taxon>
        <taxon>Bacillota</taxon>
        <taxon>Bacilli</taxon>
        <taxon>Bacillales</taxon>
        <taxon>Listeriaceae</taxon>
        <taxon>Listeria</taxon>
    </lineage>
</organism>
<evidence type="ECO:0000313" key="3">
    <source>
        <dbReference type="EMBL" id="MBC1508469.1"/>
    </source>
</evidence>
<dbReference type="EMBL" id="JAASUB010000001">
    <property type="protein sequence ID" value="MBC1508469.1"/>
    <property type="molecule type" value="Genomic_DNA"/>
</dbReference>
<dbReference type="Gene3D" id="3.80.10.10">
    <property type="entry name" value="Ribonuclease Inhibitor"/>
    <property type="match status" value="1"/>
</dbReference>
<dbReference type="AlphaFoldDB" id="A0A7X0X8W4"/>
<evidence type="ECO:0000313" key="2">
    <source>
        <dbReference type="EMBL" id="MBC1489743.1"/>
    </source>
</evidence>
<gene>
    <name evidence="2" type="ORF">HCJ38_12150</name>
    <name evidence="3" type="ORF">HCJ59_00870</name>
</gene>
<dbReference type="SUPFAM" id="SSF52058">
    <property type="entry name" value="L domain-like"/>
    <property type="match status" value="1"/>
</dbReference>
<dbReference type="Proteomes" id="UP000587800">
    <property type="component" value="Unassembled WGS sequence"/>
</dbReference>
<dbReference type="InterPro" id="IPR024634">
    <property type="entry name" value="Internalin_N"/>
</dbReference>
<keyword evidence="5" id="KW-1185">Reference proteome</keyword>
<evidence type="ECO:0000259" key="1">
    <source>
        <dbReference type="Pfam" id="PF12354"/>
    </source>
</evidence>
<comment type="caution">
    <text evidence="2">The sequence shown here is derived from an EMBL/GenBank/DDBJ whole genome shotgun (WGS) entry which is preliminary data.</text>
</comment>
<dbReference type="InterPro" id="IPR032675">
    <property type="entry name" value="LRR_dom_sf"/>
</dbReference>
<dbReference type="Proteomes" id="UP000561617">
    <property type="component" value="Unassembled WGS sequence"/>
</dbReference>